<organism evidence="2 3">
    <name type="scientific">Limnochorda pilosa</name>
    <dbReference type="NCBI Taxonomy" id="1555112"/>
    <lineage>
        <taxon>Bacteria</taxon>
        <taxon>Bacillati</taxon>
        <taxon>Bacillota</taxon>
        <taxon>Limnochordia</taxon>
        <taxon>Limnochordales</taxon>
        <taxon>Limnochordaceae</taxon>
        <taxon>Limnochorda</taxon>
    </lineage>
</organism>
<evidence type="ECO:0000313" key="3">
    <source>
        <dbReference type="Proteomes" id="UP000065807"/>
    </source>
</evidence>
<dbReference type="InterPro" id="IPR000160">
    <property type="entry name" value="GGDEF_dom"/>
</dbReference>
<dbReference type="Pfam" id="PF00990">
    <property type="entry name" value="GGDEF"/>
    <property type="match status" value="1"/>
</dbReference>
<reference evidence="3" key="1">
    <citation type="submission" date="2015-07" db="EMBL/GenBank/DDBJ databases">
        <title>Complete genome sequence and phylogenetic analysis of Limnochorda pilosa.</title>
        <authorList>
            <person name="Watanabe M."/>
            <person name="Kojima H."/>
            <person name="Fukui M."/>
        </authorList>
    </citation>
    <scope>NUCLEOTIDE SEQUENCE [LARGE SCALE GENOMIC DNA]</scope>
    <source>
        <strain evidence="3">HC45</strain>
    </source>
</reference>
<dbReference type="PROSITE" id="PS50887">
    <property type="entry name" value="GGDEF"/>
    <property type="match status" value="1"/>
</dbReference>
<dbReference type="Proteomes" id="UP000065807">
    <property type="component" value="Chromosome"/>
</dbReference>
<dbReference type="GO" id="GO:0005886">
    <property type="term" value="C:plasma membrane"/>
    <property type="evidence" value="ECO:0007669"/>
    <property type="project" value="TreeGrafter"/>
</dbReference>
<evidence type="ECO:0000259" key="1">
    <source>
        <dbReference type="PROSITE" id="PS50887"/>
    </source>
</evidence>
<proteinExistence type="predicted"/>
<accession>A0A0K2SNP8</accession>
<dbReference type="KEGG" id="lpil:LIP_2803"/>
<dbReference type="STRING" id="1555112.LIP_2803"/>
<feature type="domain" description="GGDEF" evidence="1">
    <location>
        <begin position="87"/>
        <end position="218"/>
    </location>
</feature>
<dbReference type="PANTHER" id="PTHR45138">
    <property type="entry name" value="REGULATORY COMPONENTS OF SENSORY TRANSDUCTION SYSTEM"/>
    <property type="match status" value="1"/>
</dbReference>
<dbReference type="EMBL" id="AP014924">
    <property type="protein sequence ID" value="BAS28632.1"/>
    <property type="molecule type" value="Genomic_DNA"/>
</dbReference>
<dbReference type="GO" id="GO:0043709">
    <property type="term" value="P:cell adhesion involved in single-species biofilm formation"/>
    <property type="evidence" value="ECO:0007669"/>
    <property type="project" value="TreeGrafter"/>
</dbReference>
<dbReference type="AlphaFoldDB" id="A0A0K2SNP8"/>
<dbReference type="PANTHER" id="PTHR45138:SF9">
    <property type="entry name" value="DIGUANYLATE CYCLASE DGCM-RELATED"/>
    <property type="match status" value="1"/>
</dbReference>
<dbReference type="FunFam" id="3.30.70.270:FF:000001">
    <property type="entry name" value="Diguanylate cyclase domain protein"/>
    <property type="match status" value="1"/>
</dbReference>
<dbReference type="Gene3D" id="3.30.70.270">
    <property type="match status" value="1"/>
</dbReference>
<dbReference type="SUPFAM" id="SSF55073">
    <property type="entry name" value="Nucleotide cyclase"/>
    <property type="match status" value="1"/>
</dbReference>
<dbReference type="InterPro" id="IPR029787">
    <property type="entry name" value="Nucleotide_cyclase"/>
</dbReference>
<sequence>MGTSQTVVDEASDAFPDSALEAEGSGRMPDDFQTLLHDVEATLDRLRREFERLQHLILTDELTGLYNRRYLELRLEEELNRARRYERPFSLVFLDLDGFKDVNEQFGHPAGDRLLMELAEVLRESARTMDIAVRHGGEEFLLLLPETDAEAALRVGRRLQRQVEARGFLGGRLHITLSGGVASYPTDGDDGRTLVERADLALRIAKRQGKNRVVCATEVGAAPGGSPVAPPVAEAAPDVEEAAAGSDEPAVPIPVVPGFRAGQALPACFWTADRPLVVRGLLGREPGEQAGSQRYRFDTDHGPQLIEHRRDGWFWLAGLEASLDTRERLPVE</sequence>
<dbReference type="NCBIfam" id="TIGR00254">
    <property type="entry name" value="GGDEF"/>
    <property type="match status" value="1"/>
</dbReference>
<protein>
    <recommendedName>
        <fullName evidence="1">GGDEF domain-containing protein</fullName>
    </recommendedName>
</protein>
<evidence type="ECO:0000313" key="2">
    <source>
        <dbReference type="EMBL" id="BAS28632.1"/>
    </source>
</evidence>
<dbReference type="InterPro" id="IPR043128">
    <property type="entry name" value="Rev_trsase/Diguanyl_cyclase"/>
</dbReference>
<reference evidence="3" key="2">
    <citation type="journal article" date="2016" name="Int. J. Syst. Evol. Microbiol.">
        <title>Complete genome sequence and cell structure of Limnochorda pilosa, a Gram-negative spore-former within the phylum Firmicutes.</title>
        <authorList>
            <person name="Watanabe M."/>
            <person name="Kojima H."/>
            <person name="Fukui M."/>
        </authorList>
    </citation>
    <scope>NUCLEOTIDE SEQUENCE [LARGE SCALE GENOMIC DNA]</scope>
    <source>
        <strain evidence="3">HC45</strain>
    </source>
</reference>
<gene>
    <name evidence="2" type="ORF">LIP_2803</name>
</gene>
<dbReference type="GO" id="GO:1902201">
    <property type="term" value="P:negative regulation of bacterial-type flagellum-dependent cell motility"/>
    <property type="evidence" value="ECO:0007669"/>
    <property type="project" value="TreeGrafter"/>
</dbReference>
<name>A0A0K2SNP8_LIMPI</name>
<keyword evidence="3" id="KW-1185">Reference proteome</keyword>
<dbReference type="SMART" id="SM00267">
    <property type="entry name" value="GGDEF"/>
    <property type="match status" value="1"/>
</dbReference>
<dbReference type="InterPro" id="IPR050469">
    <property type="entry name" value="Diguanylate_Cyclase"/>
</dbReference>
<dbReference type="GO" id="GO:0052621">
    <property type="term" value="F:diguanylate cyclase activity"/>
    <property type="evidence" value="ECO:0007669"/>
    <property type="project" value="TreeGrafter"/>
</dbReference>
<dbReference type="CDD" id="cd01949">
    <property type="entry name" value="GGDEF"/>
    <property type="match status" value="1"/>
</dbReference>